<name>A0A133VJH2_9EURY</name>
<evidence type="ECO:0000256" key="1">
    <source>
        <dbReference type="ARBA" id="ARBA00001947"/>
    </source>
</evidence>
<evidence type="ECO:0000313" key="5">
    <source>
        <dbReference type="EMBL" id="KXB06586.1"/>
    </source>
</evidence>
<keyword evidence="4" id="KW-0687">Ribonucleoprotein</keyword>
<proteinExistence type="predicted"/>
<dbReference type="Gene3D" id="4.10.830.10">
    <property type="entry name" value="30s Ribosomal Protein S14, Chain N"/>
    <property type="match status" value="1"/>
</dbReference>
<gene>
    <name evidence="5" type="ORF">AKJ52_02040</name>
</gene>
<comment type="caution">
    <text evidence="5">The sequence shown here is derived from an EMBL/GenBank/DDBJ whole genome shotgun (WGS) entry which is preliminary data.</text>
</comment>
<evidence type="ECO:0000313" key="6">
    <source>
        <dbReference type="Proteomes" id="UP000070404"/>
    </source>
</evidence>
<keyword evidence="3 5" id="KW-0689">Ribosomal protein</keyword>
<dbReference type="GO" id="GO:0022627">
    <property type="term" value="C:cytosolic small ribosomal subunit"/>
    <property type="evidence" value="ECO:0007669"/>
    <property type="project" value="TreeGrafter"/>
</dbReference>
<keyword evidence="2" id="KW-0862">Zinc</keyword>
<dbReference type="PROSITE" id="PS00527">
    <property type="entry name" value="RIBOSOMAL_S14"/>
    <property type="match status" value="1"/>
</dbReference>
<comment type="cofactor">
    <cofactor evidence="1">
        <name>Zn(2+)</name>
        <dbReference type="ChEBI" id="CHEBI:29105"/>
    </cofactor>
</comment>
<dbReference type="PANTHER" id="PTHR12010">
    <property type="entry name" value="40S RIBOSOMAL PROTEIN S29"/>
    <property type="match status" value="1"/>
</dbReference>
<protein>
    <submittedName>
        <fullName evidence="5">30S ribosomal protein S14</fullName>
    </submittedName>
</protein>
<dbReference type="EMBL" id="LHYF01000033">
    <property type="protein sequence ID" value="KXB06586.1"/>
    <property type="molecule type" value="Genomic_DNA"/>
</dbReference>
<dbReference type="PANTHER" id="PTHR12010:SF2">
    <property type="entry name" value="40S RIBOSOMAL PROTEIN S29"/>
    <property type="match status" value="1"/>
</dbReference>
<reference evidence="5 6" key="1">
    <citation type="journal article" date="2016" name="Sci. Rep.">
        <title>Metabolic traits of an uncultured archaeal lineage -MSBL1- from brine pools of the Red Sea.</title>
        <authorList>
            <person name="Mwirichia R."/>
            <person name="Alam I."/>
            <person name="Rashid M."/>
            <person name="Vinu M."/>
            <person name="Ba-Alawi W."/>
            <person name="Anthony Kamau A."/>
            <person name="Kamanda Ngugi D."/>
            <person name="Goker M."/>
            <person name="Klenk H.P."/>
            <person name="Bajic V."/>
            <person name="Stingl U."/>
        </authorList>
    </citation>
    <scope>NUCLEOTIDE SEQUENCE [LARGE SCALE GENOMIC DNA]</scope>
    <source>
        <strain evidence="5">SCGC-AAA382C18</strain>
    </source>
</reference>
<keyword evidence="6" id="KW-1185">Reference proteome</keyword>
<evidence type="ECO:0000256" key="4">
    <source>
        <dbReference type="ARBA" id="ARBA00023274"/>
    </source>
</evidence>
<dbReference type="Proteomes" id="UP000070404">
    <property type="component" value="Unassembled WGS sequence"/>
</dbReference>
<dbReference type="InterPro" id="IPR018271">
    <property type="entry name" value="Ribosomal_uS14_CS"/>
</dbReference>
<dbReference type="InterPro" id="IPR043140">
    <property type="entry name" value="Ribosomal_uS14_sf"/>
</dbReference>
<dbReference type="GO" id="GO:0008270">
    <property type="term" value="F:zinc ion binding"/>
    <property type="evidence" value="ECO:0007669"/>
    <property type="project" value="InterPro"/>
</dbReference>
<dbReference type="InterPro" id="IPR001209">
    <property type="entry name" value="Ribosomal_uS14"/>
</dbReference>
<dbReference type="AlphaFoldDB" id="A0A133VJH2"/>
<dbReference type="Pfam" id="PF00253">
    <property type="entry name" value="Ribosomal_S14"/>
    <property type="match status" value="1"/>
</dbReference>
<dbReference type="InterPro" id="IPR039744">
    <property type="entry name" value="RIbosomal_uS14_euk_arc"/>
</dbReference>
<dbReference type="GO" id="GO:0003735">
    <property type="term" value="F:structural constituent of ribosome"/>
    <property type="evidence" value="ECO:0007669"/>
    <property type="project" value="InterPro"/>
</dbReference>
<dbReference type="GO" id="GO:0002181">
    <property type="term" value="P:cytoplasmic translation"/>
    <property type="evidence" value="ECO:0007669"/>
    <property type="project" value="TreeGrafter"/>
</dbReference>
<organism evidence="5 6">
    <name type="scientific">candidate division MSBL1 archaeon SCGC-AAA382C18</name>
    <dbReference type="NCBI Taxonomy" id="1698281"/>
    <lineage>
        <taxon>Archaea</taxon>
        <taxon>Methanobacteriati</taxon>
        <taxon>Methanobacteriota</taxon>
        <taxon>candidate division MSBL1</taxon>
    </lineage>
</organism>
<sequence length="45" mass="5415">MPEEHEDRTCERCGTRAAVYQQFGLHLCRRCFREMAPKMGFEKHE</sequence>
<evidence type="ECO:0000256" key="3">
    <source>
        <dbReference type="ARBA" id="ARBA00022980"/>
    </source>
</evidence>
<dbReference type="NCBIfam" id="NF004424">
    <property type="entry name" value="PRK05766.1"/>
    <property type="match status" value="1"/>
</dbReference>
<accession>A0A133VJH2</accession>
<evidence type="ECO:0000256" key="2">
    <source>
        <dbReference type="ARBA" id="ARBA00022833"/>
    </source>
</evidence>